<gene>
    <name evidence="1" type="ORF">CEXT_114421</name>
</gene>
<proteinExistence type="predicted"/>
<reference evidence="1 2" key="1">
    <citation type="submission" date="2021-06" db="EMBL/GenBank/DDBJ databases">
        <title>Caerostris extrusa draft genome.</title>
        <authorList>
            <person name="Kono N."/>
            <person name="Arakawa K."/>
        </authorList>
    </citation>
    <scope>NUCLEOTIDE SEQUENCE [LARGE SCALE GENOMIC DNA]</scope>
</reference>
<comment type="caution">
    <text evidence="1">The sequence shown here is derived from an EMBL/GenBank/DDBJ whole genome shotgun (WGS) entry which is preliminary data.</text>
</comment>
<evidence type="ECO:0000313" key="1">
    <source>
        <dbReference type="EMBL" id="GIY75769.1"/>
    </source>
</evidence>
<dbReference type="Proteomes" id="UP001054945">
    <property type="component" value="Unassembled WGS sequence"/>
</dbReference>
<keyword evidence="2" id="KW-1185">Reference proteome</keyword>
<dbReference type="AlphaFoldDB" id="A0AAV4W1K7"/>
<protein>
    <submittedName>
        <fullName evidence="1">Uncharacterized protein</fullName>
    </submittedName>
</protein>
<name>A0AAV4W1K7_CAEEX</name>
<evidence type="ECO:0000313" key="2">
    <source>
        <dbReference type="Proteomes" id="UP001054945"/>
    </source>
</evidence>
<accession>A0AAV4W1K7</accession>
<organism evidence="1 2">
    <name type="scientific">Caerostris extrusa</name>
    <name type="common">Bark spider</name>
    <name type="synonym">Caerostris bankana</name>
    <dbReference type="NCBI Taxonomy" id="172846"/>
    <lineage>
        <taxon>Eukaryota</taxon>
        <taxon>Metazoa</taxon>
        <taxon>Ecdysozoa</taxon>
        <taxon>Arthropoda</taxon>
        <taxon>Chelicerata</taxon>
        <taxon>Arachnida</taxon>
        <taxon>Araneae</taxon>
        <taxon>Araneomorphae</taxon>
        <taxon>Entelegynae</taxon>
        <taxon>Araneoidea</taxon>
        <taxon>Araneidae</taxon>
        <taxon>Caerostris</taxon>
    </lineage>
</organism>
<dbReference type="EMBL" id="BPLR01015384">
    <property type="protein sequence ID" value="GIY75769.1"/>
    <property type="molecule type" value="Genomic_DNA"/>
</dbReference>
<sequence length="149" mass="17071">MATGKHLHQAILPNQSSRKAPFLTKLRPHLRGNLLHERKLLCHRSASNLERHLARQCFRQTIEGRLNGGMNWVDRCHGDGGKHLHQAIMSNQSSRKAPFLHKIEAAFKRKFVTREKIAPRSSVTDPLRISEDTWLAIVSGRRSREGLME</sequence>